<keyword evidence="5" id="KW-0411">Iron-sulfur</keyword>
<dbReference type="EMBL" id="JBHUIY010000042">
    <property type="protein sequence ID" value="MFD2235313.1"/>
    <property type="molecule type" value="Genomic_DNA"/>
</dbReference>
<dbReference type="Proteomes" id="UP001597296">
    <property type="component" value="Unassembled WGS sequence"/>
</dbReference>
<accession>A0ABW5CGW6</accession>
<proteinExistence type="predicted"/>
<feature type="domain" description="4Fe4S-binding SPASM" evidence="6">
    <location>
        <begin position="221"/>
        <end position="281"/>
    </location>
</feature>
<reference evidence="8" key="1">
    <citation type="journal article" date="2019" name="Int. J. Syst. Evol. Microbiol.">
        <title>The Global Catalogue of Microorganisms (GCM) 10K type strain sequencing project: providing services to taxonomists for standard genome sequencing and annotation.</title>
        <authorList>
            <consortium name="The Broad Institute Genomics Platform"/>
            <consortium name="The Broad Institute Genome Sequencing Center for Infectious Disease"/>
            <person name="Wu L."/>
            <person name="Ma J."/>
        </authorList>
    </citation>
    <scope>NUCLEOTIDE SEQUENCE [LARGE SCALE GENOMIC DNA]</scope>
    <source>
        <strain evidence="8">KCTC 15012</strain>
    </source>
</reference>
<protein>
    <submittedName>
        <fullName evidence="7">SPASM domain-containing protein</fullName>
    </submittedName>
</protein>
<organism evidence="7 8">
    <name type="scientific">Phaeospirillum tilakii</name>
    <dbReference type="NCBI Taxonomy" id="741673"/>
    <lineage>
        <taxon>Bacteria</taxon>
        <taxon>Pseudomonadati</taxon>
        <taxon>Pseudomonadota</taxon>
        <taxon>Alphaproteobacteria</taxon>
        <taxon>Rhodospirillales</taxon>
        <taxon>Rhodospirillaceae</taxon>
        <taxon>Phaeospirillum</taxon>
    </lineage>
</organism>
<dbReference type="InterPro" id="IPR007197">
    <property type="entry name" value="rSAM"/>
</dbReference>
<evidence type="ECO:0000313" key="7">
    <source>
        <dbReference type="EMBL" id="MFD2235313.1"/>
    </source>
</evidence>
<dbReference type="Pfam" id="PF13186">
    <property type="entry name" value="SPASM"/>
    <property type="match status" value="1"/>
</dbReference>
<evidence type="ECO:0000256" key="2">
    <source>
        <dbReference type="ARBA" id="ARBA00022691"/>
    </source>
</evidence>
<dbReference type="SFLD" id="SFLDS00029">
    <property type="entry name" value="Radical_SAM"/>
    <property type="match status" value="1"/>
</dbReference>
<keyword evidence="2" id="KW-0949">S-adenosyl-L-methionine</keyword>
<evidence type="ECO:0000259" key="6">
    <source>
        <dbReference type="Pfam" id="PF13186"/>
    </source>
</evidence>
<dbReference type="InterPro" id="IPR023885">
    <property type="entry name" value="4Fe4S-binding_SPASM_dom"/>
</dbReference>
<comment type="cofactor">
    <cofactor evidence="1">
        <name>[4Fe-4S] cluster</name>
        <dbReference type="ChEBI" id="CHEBI:49883"/>
    </cofactor>
</comment>
<evidence type="ECO:0000256" key="1">
    <source>
        <dbReference type="ARBA" id="ARBA00001966"/>
    </source>
</evidence>
<keyword evidence="3" id="KW-0479">Metal-binding</keyword>
<dbReference type="InterPro" id="IPR058240">
    <property type="entry name" value="rSAM_sf"/>
</dbReference>
<comment type="caution">
    <text evidence="7">The sequence shown here is derived from an EMBL/GenBank/DDBJ whole genome shotgun (WGS) entry which is preliminary data.</text>
</comment>
<dbReference type="SUPFAM" id="SSF102114">
    <property type="entry name" value="Radical SAM enzymes"/>
    <property type="match status" value="1"/>
</dbReference>
<gene>
    <name evidence="7" type="ORF">ACFSNB_16015</name>
</gene>
<evidence type="ECO:0000313" key="8">
    <source>
        <dbReference type="Proteomes" id="UP001597296"/>
    </source>
</evidence>
<sequence>MAKLEVTTNIHCPLMCRPCPQKGFLAAYGEAIREHRMLKLADFATFLAKTPRHVTIVFSGMSEPFINPDCIAMIELALSSGFKVEVYSTLFRLSLADAEKLLALMRQYGPQVNRMVVHLPDARGNMPGWKPSPEYEAVLGLLRAANKDRAITKIAAITMDDSGEVDPRLAHLRLRLRRHGWKPNSRAGSLDDALIASETARPTTPRHAMPLQCSRDPGYDNNILLPNGEVLLCCQDWSKKHVLGNYFDQSYYELFAGPEMTAIRVDNLKAEFSERSLCRQCVHAVPLVPEPKVKRPNLLARLTARFRRSRKGW</sequence>
<dbReference type="RefSeq" id="WP_377318377.1">
    <property type="nucleotide sequence ID" value="NZ_JBHUIY010000042.1"/>
</dbReference>
<dbReference type="InterPro" id="IPR013785">
    <property type="entry name" value="Aldolase_TIM"/>
</dbReference>
<dbReference type="Gene3D" id="3.20.20.70">
    <property type="entry name" value="Aldolase class I"/>
    <property type="match status" value="1"/>
</dbReference>
<keyword evidence="8" id="KW-1185">Reference proteome</keyword>
<evidence type="ECO:0000256" key="4">
    <source>
        <dbReference type="ARBA" id="ARBA00023004"/>
    </source>
</evidence>
<evidence type="ECO:0000256" key="5">
    <source>
        <dbReference type="ARBA" id="ARBA00023014"/>
    </source>
</evidence>
<evidence type="ECO:0000256" key="3">
    <source>
        <dbReference type="ARBA" id="ARBA00022723"/>
    </source>
</evidence>
<dbReference type="CDD" id="cd21109">
    <property type="entry name" value="SPASM"/>
    <property type="match status" value="1"/>
</dbReference>
<keyword evidence="4" id="KW-0408">Iron</keyword>
<name>A0ABW5CGW6_9PROT</name>